<evidence type="ECO:0000313" key="3">
    <source>
        <dbReference type="Proteomes" id="UP001244297"/>
    </source>
</evidence>
<sequence length="459" mass="51289">MTFGFIQTIYFLLGQQASDSHSVVIAFNYVGLVSSLILATACFLSLFIVYGEKIALTVSALFFFSPGFLEVFQSGHPTLLSLALFFASIGAFESYNSDKHLSNFKFFYAALAVILFTFACSVRGDIVLFFPWFVLIPLKKIADGNFKNAAVNIAIRALLCSTALVLSRLIAYQLLDPSKSLQEAPFFETWYKLNNLPIGAVALSSALGFLTVVALLFTVIIYCISGRRSVNLLRLVGPAITITIGLIVWLPNPVPARHFLPVIFCTCLLLVFMIDEMVELSKKTILILCVTVIVANQFLSDFVEPAIVEYHGQKLAIDQRFIVPAPIGNTYWRSQMTIASKMRAAEFGDRIANATCVVNLIVISSEAPLLLMSFYKRGMKPEKLSYTAYHGMKRIEMIFDSRQIDIIFQDTGARMDALPIVLADPRYIDYKIIRDPFVQLRTETLEIPKERTTSLSCQE</sequence>
<protein>
    <recommendedName>
        <fullName evidence="4">Glycosyltransferase RgtA/B/C/D-like domain-containing protein</fullName>
    </recommendedName>
</protein>
<evidence type="ECO:0008006" key="4">
    <source>
        <dbReference type="Google" id="ProtNLM"/>
    </source>
</evidence>
<keyword evidence="1" id="KW-1133">Transmembrane helix</keyword>
<evidence type="ECO:0000313" key="2">
    <source>
        <dbReference type="EMBL" id="MDN3571310.1"/>
    </source>
</evidence>
<evidence type="ECO:0000256" key="1">
    <source>
        <dbReference type="SAM" id="Phobius"/>
    </source>
</evidence>
<feature type="transmembrane region" description="Helical" evidence="1">
    <location>
        <begin position="23"/>
        <end position="48"/>
    </location>
</feature>
<keyword evidence="1" id="KW-0812">Transmembrane</keyword>
<reference evidence="3" key="1">
    <citation type="journal article" date="2019" name="Int. J. Syst. Evol. Microbiol.">
        <title>The Global Catalogue of Microorganisms (GCM) 10K type strain sequencing project: providing services to taxonomists for standard genome sequencing and annotation.</title>
        <authorList>
            <consortium name="The Broad Institute Genomics Platform"/>
            <consortium name="The Broad Institute Genome Sequencing Center for Infectious Disease"/>
            <person name="Wu L."/>
            <person name="Ma J."/>
        </authorList>
    </citation>
    <scope>NUCLEOTIDE SEQUENCE [LARGE SCALE GENOMIC DNA]</scope>
    <source>
        <strain evidence="3">CECT 7806</strain>
    </source>
</reference>
<proteinExistence type="predicted"/>
<comment type="caution">
    <text evidence="2">The sequence shown here is derived from an EMBL/GenBank/DDBJ whole genome shotgun (WGS) entry which is preliminary data.</text>
</comment>
<organism evidence="2 3">
    <name type="scientific">Methylobacterium longum</name>
    <dbReference type="NCBI Taxonomy" id="767694"/>
    <lineage>
        <taxon>Bacteria</taxon>
        <taxon>Pseudomonadati</taxon>
        <taxon>Pseudomonadota</taxon>
        <taxon>Alphaproteobacteria</taxon>
        <taxon>Hyphomicrobiales</taxon>
        <taxon>Methylobacteriaceae</taxon>
        <taxon>Methylobacterium</taxon>
    </lineage>
</organism>
<feature type="transmembrane region" description="Helical" evidence="1">
    <location>
        <begin position="54"/>
        <end position="72"/>
    </location>
</feature>
<name>A0ABT8APC8_9HYPH</name>
<feature type="transmembrane region" description="Helical" evidence="1">
    <location>
        <begin position="256"/>
        <end position="273"/>
    </location>
</feature>
<dbReference type="Proteomes" id="UP001244297">
    <property type="component" value="Unassembled WGS sequence"/>
</dbReference>
<dbReference type="EMBL" id="JAUFPT010000032">
    <property type="protein sequence ID" value="MDN3571310.1"/>
    <property type="molecule type" value="Genomic_DNA"/>
</dbReference>
<accession>A0ABT8APC8</accession>
<gene>
    <name evidence="2" type="ORF">QWZ18_11855</name>
</gene>
<feature type="transmembrane region" description="Helical" evidence="1">
    <location>
        <begin position="351"/>
        <end position="375"/>
    </location>
</feature>
<feature type="transmembrane region" description="Helical" evidence="1">
    <location>
        <begin position="285"/>
        <end position="303"/>
    </location>
</feature>
<keyword evidence="1" id="KW-0472">Membrane</keyword>
<feature type="transmembrane region" description="Helical" evidence="1">
    <location>
        <begin position="107"/>
        <end position="133"/>
    </location>
</feature>
<feature type="transmembrane region" description="Helical" evidence="1">
    <location>
        <begin position="153"/>
        <end position="175"/>
    </location>
</feature>
<feature type="transmembrane region" description="Helical" evidence="1">
    <location>
        <begin position="231"/>
        <end position="250"/>
    </location>
</feature>
<keyword evidence="3" id="KW-1185">Reference proteome</keyword>
<feature type="transmembrane region" description="Helical" evidence="1">
    <location>
        <begin position="195"/>
        <end position="224"/>
    </location>
</feature>
<dbReference type="RefSeq" id="WP_238284680.1">
    <property type="nucleotide sequence ID" value="NZ_BPQS01000001.1"/>
</dbReference>